<evidence type="ECO:0000313" key="4">
    <source>
        <dbReference type="Proteomes" id="UP001185092"/>
    </source>
</evidence>
<dbReference type="Gene3D" id="1.20.1600.10">
    <property type="entry name" value="Outer membrane efflux proteins (OEP)"/>
    <property type="match status" value="1"/>
</dbReference>
<evidence type="ECO:0000313" key="3">
    <source>
        <dbReference type="EMBL" id="MDR6241300.1"/>
    </source>
</evidence>
<proteinExistence type="inferred from homology"/>
<dbReference type="InterPro" id="IPR003423">
    <property type="entry name" value="OMP_efflux"/>
</dbReference>
<dbReference type="SUPFAM" id="SSF56954">
    <property type="entry name" value="Outer membrane efflux proteins (OEP)"/>
    <property type="match status" value="1"/>
</dbReference>
<dbReference type="EMBL" id="JAVDQD010000007">
    <property type="protein sequence ID" value="MDR6241300.1"/>
    <property type="molecule type" value="Genomic_DNA"/>
</dbReference>
<feature type="coiled-coil region" evidence="2">
    <location>
        <begin position="211"/>
        <end position="238"/>
    </location>
</feature>
<organism evidence="3 4">
    <name type="scientific">Aureibacter tunicatorum</name>
    <dbReference type="NCBI Taxonomy" id="866807"/>
    <lineage>
        <taxon>Bacteria</taxon>
        <taxon>Pseudomonadati</taxon>
        <taxon>Bacteroidota</taxon>
        <taxon>Cytophagia</taxon>
        <taxon>Cytophagales</taxon>
        <taxon>Persicobacteraceae</taxon>
        <taxon>Aureibacter</taxon>
    </lineage>
</organism>
<dbReference type="AlphaFoldDB" id="A0AAE4BUP9"/>
<dbReference type="RefSeq" id="WP_309941942.1">
    <property type="nucleotide sequence ID" value="NZ_AP025305.1"/>
</dbReference>
<keyword evidence="4" id="KW-1185">Reference proteome</keyword>
<dbReference type="Proteomes" id="UP001185092">
    <property type="component" value="Unassembled WGS sequence"/>
</dbReference>
<feature type="coiled-coil region" evidence="2">
    <location>
        <begin position="358"/>
        <end position="390"/>
    </location>
</feature>
<accession>A0AAE4BUP9</accession>
<comment type="caution">
    <text evidence="3">The sequence shown here is derived from an EMBL/GenBank/DDBJ whole genome shotgun (WGS) entry which is preliminary data.</text>
</comment>
<name>A0AAE4BUP9_9BACT</name>
<dbReference type="PANTHER" id="PTHR30203:SF30">
    <property type="entry name" value="OUTER MEMBRANE PROTEIN-RELATED"/>
    <property type="match status" value="1"/>
</dbReference>
<keyword evidence="2" id="KW-0175">Coiled coil</keyword>
<dbReference type="Pfam" id="PF02321">
    <property type="entry name" value="OEP"/>
    <property type="match status" value="2"/>
</dbReference>
<dbReference type="InterPro" id="IPR010131">
    <property type="entry name" value="MdtP/NodT-like"/>
</dbReference>
<gene>
    <name evidence="3" type="ORF">HNQ88_004378</name>
</gene>
<comment type="similarity">
    <text evidence="1">Belongs to the outer membrane factor (OMF) (TC 1.B.17) family.</text>
</comment>
<sequence>MIFRKSKIPTQLRILLLLVLAGIMPYNALSQESLSDLLKIAEKNYPAIAAKQAEAEAQKANISLEKKSLLPTLDIGYDANFATYNNITGMNYPGNNIPISGPPSDDNYGPTIGSGVGLTMRWNPITFGQRKNAIEYEKSNYEKQLAMVDNEILSIQFKVAYLYLEIAGTQELIEAYEKNVDRNSFNLLRARTLIEAGLKPSVDSLQFHAELSKSKTELYQLKRLLNEQNENLKEFLARDNFSKIAFEEKIFSNLPLSPNQDDINLLNNPLIKASISQTNAFEAKLDEVKKDIFPKISIWGTTYARGSGVDFEGNVNHSNGWNMQRYNYGVGLQLSLPLMSLATHKTEKNKQEAYLRSAQSYQRQIENNIAKKASLEAENLQIALDIAQEVPKEFHASESAYKALTIRYEEGLVDYTGLMQSQYELLQSQAKLNNAHLNAWKSLLKIALVEGDLELFLHQIENLP</sequence>
<dbReference type="PANTHER" id="PTHR30203">
    <property type="entry name" value="OUTER MEMBRANE CATION EFFLUX PROTEIN"/>
    <property type="match status" value="1"/>
</dbReference>
<dbReference type="GO" id="GO:0015562">
    <property type="term" value="F:efflux transmembrane transporter activity"/>
    <property type="evidence" value="ECO:0007669"/>
    <property type="project" value="InterPro"/>
</dbReference>
<reference evidence="3" key="1">
    <citation type="submission" date="2023-07" db="EMBL/GenBank/DDBJ databases">
        <title>Genomic Encyclopedia of Type Strains, Phase IV (KMG-IV): sequencing the most valuable type-strain genomes for metagenomic binning, comparative biology and taxonomic classification.</title>
        <authorList>
            <person name="Goeker M."/>
        </authorList>
    </citation>
    <scope>NUCLEOTIDE SEQUENCE</scope>
    <source>
        <strain evidence="3">DSM 26174</strain>
    </source>
</reference>
<evidence type="ECO:0000256" key="2">
    <source>
        <dbReference type="SAM" id="Coils"/>
    </source>
</evidence>
<evidence type="ECO:0000256" key="1">
    <source>
        <dbReference type="ARBA" id="ARBA00007613"/>
    </source>
</evidence>
<protein>
    <submittedName>
        <fullName evidence="3">Outer membrane protein TolC</fullName>
    </submittedName>
</protein>